<sequence>MKIKYSLLKKILDNQCHNRLTNKEIDFLMEIAQYQDDVGFIKGIYYRDICKNTDMCKQTFYSVLRSLKRKGFITYKRNELDSDYDIKILDNDFSYPESYREGYINVSRKIFHTHKFHQLKAQEKLLLLHFMKITHSSSGSYQIGTGKFYETYTKLLGVTKRVLRGYLHTLKKFFSIGIKNGKYFISYLRTVFNDRMEVSETDKYMGYLVGVSCRRAKIKEAAPSAVKDIITLMKQYRKEAEEREEGKSIFKIVDECIRLSVQSRTKELNSKYIHKLVRAALGLNWIG</sequence>
<protein>
    <submittedName>
        <fullName evidence="1">Uncharacterized protein</fullName>
    </submittedName>
</protein>
<dbReference type="EMBL" id="VUMD01000026">
    <property type="protein sequence ID" value="MSS38470.1"/>
    <property type="molecule type" value="Genomic_DNA"/>
</dbReference>
<keyword evidence="2" id="KW-1185">Reference proteome</keyword>
<dbReference type="Proteomes" id="UP000429958">
    <property type="component" value="Unassembled WGS sequence"/>
</dbReference>
<evidence type="ECO:0000313" key="1">
    <source>
        <dbReference type="EMBL" id="MSS38470.1"/>
    </source>
</evidence>
<comment type="caution">
    <text evidence="1">The sequence shown here is derived from an EMBL/GenBank/DDBJ whole genome shotgun (WGS) entry which is preliminary data.</text>
</comment>
<dbReference type="AlphaFoldDB" id="A0A7X2TED3"/>
<gene>
    <name evidence="1" type="ORF">FYJ39_18600</name>
</gene>
<dbReference type="RefSeq" id="WP_154473872.1">
    <property type="nucleotide sequence ID" value="NZ_VUMD01000026.1"/>
</dbReference>
<organism evidence="1 2">
    <name type="scientific">Clostridium porci</name>
    <dbReference type="NCBI Taxonomy" id="2605778"/>
    <lineage>
        <taxon>Bacteria</taxon>
        <taxon>Bacillati</taxon>
        <taxon>Bacillota</taxon>
        <taxon>Clostridia</taxon>
        <taxon>Eubacteriales</taxon>
        <taxon>Clostridiaceae</taxon>
        <taxon>Clostridium</taxon>
    </lineage>
</organism>
<accession>A0A7X2TED3</accession>
<evidence type="ECO:0000313" key="2">
    <source>
        <dbReference type="Proteomes" id="UP000429958"/>
    </source>
</evidence>
<proteinExistence type="predicted"/>
<name>A0A7X2TED3_9CLOT</name>
<reference evidence="1 2" key="1">
    <citation type="submission" date="2019-08" db="EMBL/GenBank/DDBJ databases">
        <title>In-depth cultivation of the pig gut microbiome towards novel bacterial diversity and tailored functional studies.</title>
        <authorList>
            <person name="Wylensek D."/>
            <person name="Hitch T.C.A."/>
            <person name="Clavel T."/>
        </authorList>
    </citation>
    <scope>NUCLEOTIDE SEQUENCE [LARGE SCALE GENOMIC DNA]</scope>
    <source>
        <strain evidence="1 2">WCA-389-WT-23D1</strain>
    </source>
</reference>